<dbReference type="RefSeq" id="WP_319955162.1">
    <property type="nucleotide sequence ID" value="NZ_JAXAVX010000010.1"/>
</dbReference>
<evidence type="ECO:0000313" key="1">
    <source>
        <dbReference type="EMBL" id="MDX8153010.1"/>
    </source>
</evidence>
<organism evidence="1 2">
    <name type="scientific">Patulibacter brassicae</name>
    <dbReference type="NCBI Taxonomy" id="1705717"/>
    <lineage>
        <taxon>Bacteria</taxon>
        <taxon>Bacillati</taxon>
        <taxon>Actinomycetota</taxon>
        <taxon>Thermoleophilia</taxon>
        <taxon>Solirubrobacterales</taxon>
        <taxon>Patulibacteraceae</taxon>
        <taxon>Patulibacter</taxon>
    </lineage>
</organism>
<evidence type="ECO:0000313" key="2">
    <source>
        <dbReference type="Proteomes" id="UP001277761"/>
    </source>
</evidence>
<sequence>MDPVSASVSIQRPREEVFAYLEDIANHPEFLGHVLGEFRLTREDSIGKGAGARFKAKLRFHRFAYFDVTFHEVEAPFRIAFVGRGGKYHRTLVHGEWRVVQDGHGARVDLTVETEPKLPSDRLMELVSGQAGIARRGTRKGLLRLRTILEEGRASARTGSRATVAGGARKPASGFRL</sequence>
<dbReference type="Pfam" id="PF10604">
    <property type="entry name" value="Polyketide_cyc2"/>
    <property type="match status" value="1"/>
</dbReference>
<gene>
    <name evidence="1" type="ORF">SK069_15530</name>
</gene>
<comment type="caution">
    <text evidence="1">The sequence shown here is derived from an EMBL/GenBank/DDBJ whole genome shotgun (WGS) entry which is preliminary data.</text>
</comment>
<dbReference type="Proteomes" id="UP001277761">
    <property type="component" value="Unassembled WGS sequence"/>
</dbReference>
<dbReference type="InterPro" id="IPR019587">
    <property type="entry name" value="Polyketide_cyclase/dehydratase"/>
</dbReference>
<reference evidence="1 2" key="1">
    <citation type="submission" date="2023-11" db="EMBL/GenBank/DDBJ databases">
        <authorList>
            <person name="Xu M."/>
            <person name="Jiang T."/>
        </authorList>
    </citation>
    <scope>NUCLEOTIDE SEQUENCE [LARGE SCALE GENOMIC DNA]</scope>
    <source>
        <strain evidence="1 2">SD</strain>
    </source>
</reference>
<dbReference type="SUPFAM" id="SSF55961">
    <property type="entry name" value="Bet v1-like"/>
    <property type="match status" value="1"/>
</dbReference>
<name>A0ABU4VMF4_9ACTN</name>
<accession>A0ABU4VMF4</accession>
<proteinExistence type="predicted"/>
<keyword evidence="2" id="KW-1185">Reference proteome</keyword>
<dbReference type="InterPro" id="IPR023393">
    <property type="entry name" value="START-like_dom_sf"/>
</dbReference>
<dbReference type="EMBL" id="JAXAVX010000010">
    <property type="protein sequence ID" value="MDX8153010.1"/>
    <property type="molecule type" value="Genomic_DNA"/>
</dbReference>
<protein>
    <submittedName>
        <fullName evidence="1">SRPBCC family protein</fullName>
    </submittedName>
</protein>
<dbReference type="Gene3D" id="3.30.530.20">
    <property type="match status" value="1"/>
</dbReference>